<dbReference type="PANTHER" id="PTHR43308:SF5">
    <property type="entry name" value="S-LAYER PROTEIN _ PEPTIDOGLYCAN ENDO-BETA-N-ACETYLGLUCOSAMINIDASE"/>
    <property type="match status" value="1"/>
</dbReference>
<dbReference type="PROSITE" id="PS51272">
    <property type="entry name" value="SLH"/>
    <property type="match status" value="2"/>
</dbReference>
<dbReference type="EMBL" id="AEEH01000014">
    <property type="protein sequence ID" value="EFM26117.1"/>
    <property type="molecule type" value="Genomic_DNA"/>
</dbReference>
<reference evidence="2 3" key="1">
    <citation type="submission" date="2010-07" db="EMBL/GenBank/DDBJ databases">
        <authorList>
            <person name="Muzny D."/>
            <person name="Qin X."/>
            <person name="Deng J."/>
            <person name="Jiang H."/>
            <person name="Liu Y."/>
            <person name="Qu J."/>
            <person name="Song X.-Z."/>
            <person name="Zhang L."/>
            <person name="Thornton R."/>
            <person name="Coyle M."/>
            <person name="Francisco L."/>
            <person name="Jackson L."/>
            <person name="Javaid M."/>
            <person name="Korchina V."/>
            <person name="Kovar C."/>
            <person name="Mata R."/>
            <person name="Mathew T."/>
            <person name="Ngo R."/>
            <person name="Nguyen L."/>
            <person name="Nguyen N."/>
            <person name="Okwuonu G."/>
            <person name="Ongeri F."/>
            <person name="Pham C."/>
            <person name="Simmons D."/>
            <person name="Wilczek-Boney K."/>
            <person name="Hale W."/>
            <person name="Jakkamsetti A."/>
            <person name="Pham P."/>
            <person name="Ruth R."/>
            <person name="San Lucas F."/>
            <person name="Warren J."/>
            <person name="Zhang J."/>
            <person name="Zhao Z."/>
            <person name="Zhou C."/>
            <person name="Zhu D."/>
            <person name="Lee S."/>
            <person name="Bess C."/>
            <person name="Blankenburg K."/>
            <person name="Forbes L."/>
            <person name="Fu Q."/>
            <person name="Gubbala S."/>
            <person name="Hirani K."/>
            <person name="Jayaseelan J.C."/>
            <person name="Lara F."/>
            <person name="Munidasa M."/>
            <person name="Palculict T."/>
            <person name="Patil S."/>
            <person name="Pu L.-L."/>
            <person name="Saada N."/>
            <person name="Tang L."/>
            <person name="Weissenberger G."/>
            <person name="Zhu Y."/>
            <person name="Hemphill L."/>
            <person name="Shang Y."/>
            <person name="Youmans B."/>
            <person name="Ayvaz T."/>
            <person name="Ross M."/>
            <person name="Santibanez J."/>
            <person name="Aqrawi P."/>
            <person name="Gross S."/>
            <person name="Joshi V."/>
            <person name="Fowler G."/>
            <person name="Nazareth L."/>
            <person name="Reid J."/>
            <person name="Worley K."/>
            <person name="Petrosino J."/>
            <person name="Highlander S."/>
            <person name="Gibbs R."/>
        </authorList>
    </citation>
    <scope>NUCLEOTIDE SEQUENCE [LARGE SCALE GENOMIC DNA]</scope>
    <source>
        <strain evidence="2 3">ATCC BAA-1640</strain>
    </source>
</reference>
<evidence type="ECO:0000313" key="2">
    <source>
        <dbReference type="EMBL" id="EFM26117.1"/>
    </source>
</evidence>
<dbReference type="AlphaFoldDB" id="E0NIZ8"/>
<dbReference type="InterPro" id="IPR001119">
    <property type="entry name" value="SLH_dom"/>
</dbReference>
<comment type="caution">
    <text evidence="2">The sequence shown here is derived from an EMBL/GenBank/DDBJ whole genome shotgun (WGS) entry which is preliminary data.</text>
</comment>
<evidence type="ECO:0000259" key="1">
    <source>
        <dbReference type="PROSITE" id="PS51272"/>
    </source>
</evidence>
<accession>E0NIZ8</accession>
<dbReference type="RefSeq" id="WP_008900973.1">
    <property type="nucleotide sequence ID" value="NZ_GL397071.1"/>
</dbReference>
<feature type="domain" description="SLH" evidence="1">
    <location>
        <begin position="22"/>
        <end position="85"/>
    </location>
</feature>
<gene>
    <name evidence="2" type="ORF">HMPREF9225_0137</name>
</gene>
<proteinExistence type="predicted"/>
<dbReference type="STRING" id="862517.HMPREF9225_0137"/>
<organism evidence="2 3">
    <name type="scientific">Peptoniphilus duerdenii ATCC BAA-1640</name>
    <dbReference type="NCBI Taxonomy" id="862517"/>
    <lineage>
        <taxon>Bacteria</taxon>
        <taxon>Bacillati</taxon>
        <taxon>Bacillota</taxon>
        <taxon>Tissierellia</taxon>
        <taxon>Tissierellales</taxon>
        <taxon>Peptoniphilaceae</taxon>
        <taxon>Peptoniphilus</taxon>
    </lineage>
</organism>
<dbReference type="eggNOG" id="COG5492">
    <property type="taxonomic scope" value="Bacteria"/>
</dbReference>
<dbReference type="HOGENOM" id="CLU_1486141_0_0_9"/>
<dbReference type="InterPro" id="IPR051465">
    <property type="entry name" value="Cell_Envelope_Struct_Comp"/>
</dbReference>
<dbReference type="Pfam" id="PF00395">
    <property type="entry name" value="SLH"/>
    <property type="match status" value="2"/>
</dbReference>
<keyword evidence="3" id="KW-1185">Reference proteome</keyword>
<dbReference type="PANTHER" id="PTHR43308">
    <property type="entry name" value="OUTER MEMBRANE PROTEIN ALPHA-RELATED"/>
    <property type="match status" value="1"/>
</dbReference>
<sequence>MKRLYIFILSVIVLTSTFINVDARSFSDVAENDWFYSTVSELTDRRIVKGYDDGTFKPYKEVTYAEFFTLMTNATGHSQEPFTIVQRKWYLNTFNFLNHSGVPADEAKADMPISRAEMARFTSLILEKVVGYEFSSGSVSFTDEKDIDKDYIQYVKNLAAANIITGDDSGNFLPDKSLNRAEASQVIKKILELVRN</sequence>
<dbReference type="Proteomes" id="UP000003280">
    <property type="component" value="Unassembled WGS sequence"/>
</dbReference>
<feature type="domain" description="SLH" evidence="1">
    <location>
        <begin position="138"/>
        <end position="196"/>
    </location>
</feature>
<name>E0NIZ8_9FIRM</name>
<evidence type="ECO:0000313" key="3">
    <source>
        <dbReference type="Proteomes" id="UP000003280"/>
    </source>
</evidence>
<protein>
    <recommendedName>
        <fullName evidence="1">SLH domain-containing protein</fullName>
    </recommendedName>
</protein>